<sequence length="128" mass="14124">MDSSELFRSCANEHVAAAALMSIGGALVARIDRGALPVGVTRGAFVASLVAEYDRKASPELRKQLVRAMRRAQMPLLAGLRHVLQVALRGAFEPAPRRALYCRWRPPVLNWAPESASLAREDLRRVLH</sequence>
<evidence type="ECO:0000313" key="2">
    <source>
        <dbReference type="Proteomes" id="UP000439113"/>
    </source>
</evidence>
<proteinExistence type="predicted"/>
<gene>
    <name evidence="1" type="ORF">GJ654_06625</name>
</gene>
<dbReference type="EMBL" id="WNKS01000004">
    <property type="protein sequence ID" value="MTV30667.1"/>
    <property type="molecule type" value="Genomic_DNA"/>
</dbReference>
<dbReference type="OrthoDB" id="8456162at2"/>
<name>A0A6N8DJW6_RHOAC</name>
<dbReference type="Proteomes" id="UP000439113">
    <property type="component" value="Unassembled WGS sequence"/>
</dbReference>
<protein>
    <submittedName>
        <fullName evidence="1">Uncharacterized protein</fullName>
    </submittedName>
</protein>
<comment type="caution">
    <text evidence="1">The sequence shown here is derived from an EMBL/GenBank/DDBJ whole genome shotgun (WGS) entry which is preliminary data.</text>
</comment>
<dbReference type="RefSeq" id="WP_155445356.1">
    <property type="nucleotide sequence ID" value="NZ_JAOQNR010000005.1"/>
</dbReference>
<accession>A0A6N8DJW6</accession>
<reference evidence="1 2" key="1">
    <citation type="submission" date="2019-11" db="EMBL/GenBank/DDBJ databases">
        <title>Whole-genome sequence of a Rhodoblastus acidophilus DSM 142.</title>
        <authorList>
            <person name="Kyndt J.A."/>
            <person name="Meyer T.E."/>
        </authorList>
    </citation>
    <scope>NUCLEOTIDE SEQUENCE [LARGE SCALE GENOMIC DNA]</scope>
    <source>
        <strain evidence="1 2">DSM 142</strain>
    </source>
</reference>
<evidence type="ECO:0000313" key="1">
    <source>
        <dbReference type="EMBL" id="MTV30667.1"/>
    </source>
</evidence>
<dbReference type="AlphaFoldDB" id="A0A6N8DJW6"/>
<organism evidence="1 2">
    <name type="scientific">Rhodoblastus acidophilus</name>
    <name type="common">Rhodopseudomonas acidophila</name>
    <dbReference type="NCBI Taxonomy" id="1074"/>
    <lineage>
        <taxon>Bacteria</taxon>
        <taxon>Pseudomonadati</taxon>
        <taxon>Pseudomonadota</taxon>
        <taxon>Alphaproteobacteria</taxon>
        <taxon>Hyphomicrobiales</taxon>
        <taxon>Rhodoblastaceae</taxon>
        <taxon>Rhodoblastus</taxon>
    </lineage>
</organism>